<organism evidence="8">
    <name type="scientific">Ostreococcus mediterraneus</name>
    <dbReference type="NCBI Taxonomy" id="1486918"/>
    <lineage>
        <taxon>Eukaryota</taxon>
        <taxon>Viridiplantae</taxon>
        <taxon>Chlorophyta</taxon>
        <taxon>Mamiellophyceae</taxon>
        <taxon>Mamiellales</taxon>
        <taxon>Bathycoccaceae</taxon>
        <taxon>Ostreococcus</taxon>
    </lineage>
</organism>
<dbReference type="EMBL" id="HBFO01002469">
    <property type="protein sequence ID" value="CAD8810619.1"/>
    <property type="molecule type" value="Transcribed_RNA"/>
</dbReference>
<feature type="transmembrane region" description="Helical" evidence="6">
    <location>
        <begin position="300"/>
        <end position="321"/>
    </location>
</feature>
<evidence type="ECO:0000256" key="7">
    <source>
        <dbReference type="SAM" id="MobiDB-lite"/>
    </source>
</evidence>
<dbReference type="GO" id="GO:0015297">
    <property type="term" value="F:antiporter activity"/>
    <property type="evidence" value="ECO:0007669"/>
    <property type="project" value="InterPro"/>
</dbReference>
<gene>
    <name evidence="8" type="ORF">OMED0930_LOCUS1713</name>
</gene>
<dbReference type="GO" id="GO:0016020">
    <property type="term" value="C:membrane"/>
    <property type="evidence" value="ECO:0007669"/>
    <property type="project" value="UniProtKB-SubCell"/>
</dbReference>
<keyword evidence="3 6" id="KW-0812">Transmembrane</keyword>
<evidence type="ECO:0000256" key="1">
    <source>
        <dbReference type="ARBA" id="ARBA00004141"/>
    </source>
</evidence>
<dbReference type="InterPro" id="IPR002528">
    <property type="entry name" value="MATE_fam"/>
</dbReference>
<evidence type="ECO:0000256" key="4">
    <source>
        <dbReference type="ARBA" id="ARBA00022989"/>
    </source>
</evidence>
<reference evidence="8" key="1">
    <citation type="submission" date="2021-01" db="EMBL/GenBank/DDBJ databases">
        <authorList>
            <person name="Corre E."/>
            <person name="Pelletier E."/>
            <person name="Niang G."/>
            <person name="Scheremetjew M."/>
            <person name="Finn R."/>
            <person name="Kale V."/>
            <person name="Holt S."/>
            <person name="Cochrane G."/>
            <person name="Meng A."/>
            <person name="Brown T."/>
            <person name="Cohen L."/>
        </authorList>
    </citation>
    <scope>NUCLEOTIDE SEQUENCE</scope>
    <source>
        <strain evidence="8">Clade-D-RCC1621</strain>
    </source>
</reference>
<proteinExistence type="inferred from homology"/>
<dbReference type="InterPro" id="IPR044644">
    <property type="entry name" value="DinF-like"/>
</dbReference>
<name>A0A7S0WBS8_9CHLO</name>
<feature type="transmembrane region" description="Helical" evidence="6">
    <location>
        <begin position="145"/>
        <end position="167"/>
    </location>
</feature>
<accession>A0A7S0WBS8</accession>
<evidence type="ECO:0000313" key="8">
    <source>
        <dbReference type="EMBL" id="CAD8810619.1"/>
    </source>
</evidence>
<feature type="transmembrane region" description="Helical" evidence="6">
    <location>
        <begin position="114"/>
        <end position="133"/>
    </location>
</feature>
<protein>
    <recommendedName>
        <fullName evidence="6">Protein DETOXIFICATION</fullName>
    </recommendedName>
    <alternativeName>
        <fullName evidence="6">Multidrug and toxic compound extrusion protein</fullName>
    </alternativeName>
</protein>
<feature type="transmembrane region" description="Helical" evidence="6">
    <location>
        <begin position="441"/>
        <end position="462"/>
    </location>
</feature>
<dbReference type="PANTHER" id="PTHR42893:SF46">
    <property type="entry name" value="PROTEIN DETOXIFICATION 44, CHLOROPLASTIC"/>
    <property type="match status" value="1"/>
</dbReference>
<feature type="region of interest" description="Disordered" evidence="7">
    <location>
        <begin position="53"/>
        <end position="94"/>
    </location>
</feature>
<feature type="transmembrane region" description="Helical" evidence="6">
    <location>
        <begin position="245"/>
        <end position="265"/>
    </location>
</feature>
<dbReference type="AlphaFoldDB" id="A0A7S0WBS8"/>
<keyword evidence="4 6" id="KW-1133">Transmembrane helix</keyword>
<feature type="transmembrane region" description="Helical" evidence="6">
    <location>
        <begin position="277"/>
        <end position="294"/>
    </location>
</feature>
<dbReference type="PANTHER" id="PTHR42893">
    <property type="entry name" value="PROTEIN DETOXIFICATION 44, CHLOROPLASTIC-RELATED"/>
    <property type="match status" value="1"/>
</dbReference>
<evidence type="ECO:0000256" key="2">
    <source>
        <dbReference type="ARBA" id="ARBA00010199"/>
    </source>
</evidence>
<feature type="transmembrane region" description="Helical" evidence="6">
    <location>
        <begin position="374"/>
        <end position="395"/>
    </location>
</feature>
<sequence>MGATAVVMRASCGVGVRERCGGARAVRAHSRVVAVRVVRRAVARVAVEAARGFGDGPPTARRRRRRSSTVVLALDGPDGDGASSISNNGSSSSMNPLGSQALAYSLPHARWAEYATLASALLLLGVPALLNSINEPVVSLLETLLVSRVGTILVAALAPASALFGLVEEVCFACSVVVTTVVSKACAAAEENVASDGKMRTTVSTSVFSSFLAGVALATGLQLLYGPICQIMLVPEEVQGLLRAYTVLRCVGLPFFGAANALEGVFLGSKDAMTPMAGWLITGVITIVAQLALIKPMFGNGAIVAAGGALTLGQMFIFVFLGRIAIKRGYVSFEAIFDGTKGFIDASRTIYRRLREENIVSEFRWLLINAASRMATYALITTLATQLGMISAAANKLLLDIYVLLGMLSEPVFTVGNILLPRQSYKNPETSAMTRRALFNIALLMGCTLGAAAYCLCASQMISPDPAVYAATNSLKHIFALAVGLSTTAYALDGCVIGLGGARFVGGIQMFNTAIFVGLLSVIKAVFGANMSLAHVWQALVVFQLLRVLEHVVKLSFDEQRMLSSRSFAR</sequence>
<dbReference type="Pfam" id="PF01554">
    <property type="entry name" value="MatE"/>
    <property type="match status" value="1"/>
</dbReference>
<evidence type="ECO:0000256" key="3">
    <source>
        <dbReference type="ARBA" id="ARBA00022692"/>
    </source>
</evidence>
<feature type="transmembrane region" description="Helical" evidence="6">
    <location>
        <begin position="207"/>
        <end position="225"/>
    </location>
</feature>
<keyword evidence="5 6" id="KW-0472">Membrane</keyword>
<feature type="transmembrane region" description="Helical" evidence="6">
    <location>
        <begin position="401"/>
        <end position="420"/>
    </location>
</feature>
<feature type="transmembrane region" description="Helical" evidence="6">
    <location>
        <begin position="474"/>
        <end position="492"/>
    </location>
</feature>
<evidence type="ECO:0000256" key="6">
    <source>
        <dbReference type="RuleBase" id="RU004914"/>
    </source>
</evidence>
<feature type="compositionally biased region" description="Low complexity" evidence="7">
    <location>
        <begin position="81"/>
        <end position="94"/>
    </location>
</feature>
<dbReference type="GO" id="GO:0042910">
    <property type="term" value="F:xenobiotic transmembrane transporter activity"/>
    <property type="evidence" value="ECO:0007669"/>
    <property type="project" value="InterPro"/>
</dbReference>
<evidence type="ECO:0000256" key="5">
    <source>
        <dbReference type="ARBA" id="ARBA00023136"/>
    </source>
</evidence>
<comment type="similarity">
    <text evidence="2 6">Belongs to the multi antimicrobial extrusion (MATE) (TC 2.A.66.1) family.</text>
</comment>
<comment type="subcellular location">
    <subcellularLocation>
        <location evidence="1">Membrane</location>
        <topology evidence="1">Multi-pass membrane protein</topology>
    </subcellularLocation>
</comment>